<feature type="repeat" description="RCC1" evidence="2">
    <location>
        <begin position="194"/>
        <end position="259"/>
    </location>
</feature>
<dbReference type="RefSeq" id="XP_018273893.1">
    <property type="nucleotide sequence ID" value="XM_018415943.1"/>
</dbReference>
<dbReference type="PRINTS" id="PR00633">
    <property type="entry name" value="RCCNDNSATION"/>
</dbReference>
<dbReference type="PANTHER" id="PTHR22870">
    <property type="entry name" value="REGULATOR OF CHROMOSOME CONDENSATION"/>
    <property type="match status" value="1"/>
</dbReference>
<dbReference type="OMA" id="DGRGRCM"/>
<dbReference type="PANTHER" id="PTHR22870:SF388">
    <property type="entry name" value="CLARET, ISOFORM A"/>
    <property type="match status" value="1"/>
</dbReference>
<dbReference type="AlphaFoldDB" id="A0A194SB85"/>
<keyword evidence="1" id="KW-0677">Repeat</keyword>
<dbReference type="PROSITE" id="PS00626">
    <property type="entry name" value="RCC1_2"/>
    <property type="match status" value="1"/>
</dbReference>
<name>A0A194SB85_RHOGW</name>
<dbReference type="EMBL" id="KQ474074">
    <property type="protein sequence ID" value="KPV77844.1"/>
    <property type="molecule type" value="Genomic_DNA"/>
</dbReference>
<evidence type="ECO:0000256" key="1">
    <source>
        <dbReference type="ARBA" id="ARBA00022737"/>
    </source>
</evidence>
<feature type="repeat" description="RCC1" evidence="2">
    <location>
        <begin position="260"/>
        <end position="314"/>
    </location>
</feature>
<gene>
    <name evidence="4" type="ORF">RHOBADRAFT_51646</name>
</gene>
<dbReference type="InterPro" id="IPR051210">
    <property type="entry name" value="Ub_ligase/GEF_domain"/>
</dbReference>
<dbReference type="PROSITE" id="PS50012">
    <property type="entry name" value="RCC1_3"/>
    <property type="match status" value="2"/>
</dbReference>
<dbReference type="InterPro" id="IPR000408">
    <property type="entry name" value="Reg_chr_condens"/>
</dbReference>
<evidence type="ECO:0000256" key="3">
    <source>
        <dbReference type="SAM" id="MobiDB-lite"/>
    </source>
</evidence>
<evidence type="ECO:0000313" key="5">
    <source>
        <dbReference type="Proteomes" id="UP000053890"/>
    </source>
</evidence>
<evidence type="ECO:0000313" key="4">
    <source>
        <dbReference type="EMBL" id="KPV77844.1"/>
    </source>
</evidence>
<accession>A0A194SB85</accession>
<dbReference type="SUPFAM" id="SSF50985">
    <property type="entry name" value="RCC1/BLIP-II"/>
    <property type="match status" value="1"/>
</dbReference>
<dbReference type="OrthoDB" id="5370059at2759"/>
<dbReference type="InterPro" id="IPR009091">
    <property type="entry name" value="RCC1/BLIP-II"/>
</dbReference>
<feature type="region of interest" description="Disordered" evidence="3">
    <location>
        <begin position="139"/>
        <end position="167"/>
    </location>
</feature>
<sequence length="372" mass="38857">MAVLACGSNAFRQLADSDDPFLPDAVQLPEAASLAAASWSQSLLRTSTGELRCFGHPLAGELPSSHVERWLGHDELCATLADDGVLCLLSGTKVAADVDGAGLNGRGEVLVVHNTCKRPRPGVGPREWSPRLYESLASARDSGDGAGNVLSWRDAPEPAADSRTATTRDVRSIEAGAAHFLVLVGGEQSSPSSSEVWSFGDSRYGQAGPFPSPSLVANPSSTTTSRYDRPSLQHIAFFDGLHPVQVSCGAFHSAVVTAHGAAYLFGSNKAGQLGVGEGEPGGAEPVLVELGEEDEDEVAQVACGAAHTVLLTKSGQVWVTGANDDGQLGLGDTTSRWTWTRNVAVEAAARSAGGRRVDRVVCSRASTYFECN</sequence>
<dbReference type="Pfam" id="PF13540">
    <property type="entry name" value="RCC1_2"/>
    <property type="match status" value="2"/>
</dbReference>
<proteinExistence type="predicted"/>
<keyword evidence="5" id="KW-1185">Reference proteome</keyword>
<reference evidence="4 5" key="1">
    <citation type="journal article" date="2015" name="Front. Microbiol.">
        <title>Genome sequence of the plant growth promoting endophytic yeast Rhodotorula graminis WP1.</title>
        <authorList>
            <person name="Firrincieli A."/>
            <person name="Otillar R."/>
            <person name="Salamov A."/>
            <person name="Schmutz J."/>
            <person name="Khan Z."/>
            <person name="Redman R.S."/>
            <person name="Fleck N.D."/>
            <person name="Lindquist E."/>
            <person name="Grigoriev I.V."/>
            <person name="Doty S.L."/>
        </authorList>
    </citation>
    <scope>NUCLEOTIDE SEQUENCE [LARGE SCALE GENOMIC DNA]</scope>
    <source>
        <strain evidence="4 5">WP1</strain>
    </source>
</reference>
<evidence type="ECO:0000256" key="2">
    <source>
        <dbReference type="PROSITE-ProRule" id="PRU00235"/>
    </source>
</evidence>
<dbReference type="Gene3D" id="2.130.10.30">
    <property type="entry name" value="Regulator of chromosome condensation 1/beta-lactamase-inhibitor protein II"/>
    <property type="match status" value="2"/>
</dbReference>
<protein>
    <submittedName>
        <fullName evidence="4">Uncharacterized protein</fullName>
    </submittedName>
</protein>
<organism evidence="4 5">
    <name type="scientific">Rhodotorula graminis (strain WP1)</name>
    <dbReference type="NCBI Taxonomy" id="578459"/>
    <lineage>
        <taxon>Eukaryota</taxon>
        <taxon>Fungi</taxon>
        <taxon>Dikarya</taxon>
        <taxon>Basidiomycota</taxon>
        <taxon>Pucciniomycotina</taxon>
        <taxon>Microbotryomycetes</taxon>
        <taxon>Sporidiobolales</taxon>
        <taxon>Sporidiobolaceae</taxon>
        <taxon>Rhodotorula</taxon>
    </lineage>
</organism>
<dbReference type="STRING" id="578459.A0A194SB85"/>
<dbReference type="Proteomes" id="UP000053890">
    <property type="component" value="Unassembled WGS sequence"/>
</dbReference>
<dbReference type="GeneID" id="28976391"/>